<dbReference type="InterPro" id="IPR001254">
    <property type="entry name" value="Trypsin_dom"/>
</dbReference>
<dbReference type="FunFam" id="2.40.10.10:FF:000028">
    <property type="entry name" value="Serine protease easter"/>
    <property type="match status" value="1"/>
</dbReference>
<evidence type="ECO:0000256" key="3">
    <source>
        <dbReference type="ARBA" id="ARBA00023180"/>
    </source>
</evidence>
<dbReference type="InterPro" id="IPR009003">
    <property type="entry name" value="Peptidase_S1_PA"/>
</dbReference>
<dbReference type="GO" id="GO:0004252">
    <property type="term" value="F:serine-type endopeptidase activity"/>
    <property type="evidence" value="ECO:0007669"/>
    <property type="project" value="InterPro"/>
</dbReference>
<gene>
    <name evidence="8" type="ORF">BINO364_LOCUS15355</name>
</gene>
<dbReference type="GO" id="GO:0006508">
    <property type="term" value="P:proteolysis"/>
    <property type="evidence" value="ECO:0007669"/>
    <property type="project" value="InterPro"/>
</dbReference>
<proteinExistence type="inferred from homology"/>
<dbReference type="Gene3D" id="2.40.10.10">
    <property type="entry name" value="Trypsin-like serine proteases"/>
    <property type="match status" value="1"/>
</dbReference>
<dbReference type="EMBL" id="OV170228">
    <property type="protein sequence ID" value="CAH0730367.1"/>
    <property type="molecule type" value="Genomic_DNA"/>
</dbReference>
<evidence type="ECO:0000259" key="7">
    <source>
        <dbReference type="PROSITE" id="PS50240"/>
    </source>
</evidence>
<keyword evidence="2" id="KW-1015">Disulfide bond</keyword>
<feature type="transmembrane region" description="Helical" evidence="6">
    <location>
        <begin position="87"/>
        <end position="108"/>
    </location>
</feature>
<keyword evidence="6" id="KW-1133">Transmembrane helix</keyword>
<accession>A0A8J9VEM6</accession>
<dbReference type="OrthoDB" id="6339452at2759"/>
<reference evidence="8" key="1">
    <citation type="submission" date="2021-12" db="EMBL/GenBank/DDBJ databases">
        <authorList>
            <person name="Martin H S."/>
        </authorList>
    </citation>
    <scope>NUCLEOTIDE SEQUENCE</scope>
</reference>
<keyword evidence="1" id="KW-0732">Signal</keyword>
<dbReference type="Proteomes" id="UP000838878">
    <property type="component" value="Chromosome 8"/>
</dbReference>
<name>A0A8J9VEM6_9NEOP</name>
<keyword evidence="6" id="KW-0812">Transmembrane</keyword>
<sequence>MDFKNSKKLLPDKGRENREIRVRGDRVDINSNEMNSKNSGRLLPDKGRENRDIQLLNDRVGINSNENLLARDVTRAQDARRISKCTIFYIISIILSSSALIVLGVRLYHLTSLPEYSKSPESSKDVNEVIKGWTNNETIPDLKSRLWGTHNNDAVNSNGTSSIGLIEESHCKPIHNNVTKPFRKSLQKCLEYQSRYVYPCRESATPNEGMVRLNHCNWRPEGLIIDGENAYFGEFPHMVLLGYDTVGDDDGKWKCGGVLLSEKFVLTAAHCTSTERKEVKYIRIGILFRNQTKTPTNMYTVKRIYRHPRYRSPYHYHDIALLEMNEVMQLDRYALPACLHDGSRIDDSVVIATGWGTTEIRKHSYPLYLQKVTLEKYSDEYCGHRYRNSMRRLNRGYDKRTQVCYGDKHSSRDTCEGDSGGPTQIKHPQVKCMYLITSIISFGKWCGDSSSPGLYTRVAHYLDWIESIVWTD</sequence>
<protein>
    <recommendedName>
        <fullName evidence="7">Peptidase S1 domain-containing protein</fullName>
    </recommendedName>
</protein>
<dbReference type="PANTHER" id="PTHR24256">
    <property type="entry name" value="TRYPTASE-RELATED"/>
    <property type="match status" value="1"/>
</dbReference>
<keyword evidence="6" id="KW-0472">Membrane</keyword>
<dbReference type="InterPro" id="IPR001314">
    <property type="entry name" value="Peptidase_S1A"/>
</dbReference>
<dbReference type="SUPFAM" id="SSF50494">
    <property type="entry name" value="Trypsin-like serine proteases"/>
    <property type="match status" value="1"/>
</dbReference>
<organism evidence="8 9">
    <name type="scientific">Brenthis ino</name>
    <name type="common">lesser marbled fritillary</name>
    <dbReference type="NCBI Taxonomy" id="405034"/>
    <lineage>
        <taxon>Eukaryota</taxon>
        <taxon>Metazoa</taxon>
        <taxon>Ecdysozoa</taxon>
        <taxon>Arthropoda</taxon>
        <taxon>Hexapoda</taxon>
        <taxon>Insecta</taxon>
        <taxon>Pterygota</taxon>
        <taxon>Neoptera</taxon>
        <taxon>Endopterygota</taxon>
        <taxon>Lepidoptera</taxon>
        <taxon>Glossata</taxon>
        <taxon>Ditrysia</taxon>
        <taxon>Papilionoidea</taxon>
        <taxon>Nymphalidae</taxon>
        <taxon>Heliconiinae</taxon>
        <taxon>Argynnini</taxon>
        <taxon>Brenthis</taxon>
    </lineage>
</organism>
<feature type="domain" description="Peptidase S1" evidence="7">
    <location>
        <begin position="224"/>
        <end position="470"/>
    </location>
</feature>
<dbReference type="AlphaFoldDB" id="A0A8J9VEM6"/>
<dbReference type="InterPro" id="IPR043504">
    <property type="entry name" value="Peptidase_S1_PA_chymotrypsin"/>
</dbReference>
<comment type="similarity">
    <text evidence="4">Belongs to the peptidase S1 family. CLIP subfamily.</text>
</comment>
<feature type="non-terminal residue" evidence="8">
    <location>
        <position position="472"/>
    </location>
</feature>
<dbReference type="PRINTS" id="PR00722">
    <property type="entry name" value="CHYMOTRYPSIN"/>
</dbReference>
<dbReference type="InterPro" id="IPR018114">
    <property type="entry name" value="TRYPSIN_HIS"/>
</dbReference>
<dbReference type="SMART" id="SM00020">
    <property type="entry name" value="Tryp_SPc"/>
    <property type="match status" value="1"/>
</dbReference>
<evidence type="ECO:0000256" key="6">
    <source>
        <dbReference type="SAM" id="Phobius"/>
    </source>
</evidence>
<dbReference type="PROSITE" id="PS50240">
    <property type="entry name" value="TRYPSIN_DOM"/>
    <property type="match status" value="1"/>
</dbReference>
<keyword evidence="3" id="KW-0325">Glycoprotein</keyword>
<evidence type="ECO:0000313" key="8">
    <source>
        <dbReference type="EMBL" id="CAH0730367.1"/>
    </source>
</evidence>
<evidence type="ECO:0000256" key="2">
    <source>
        <dbReference type="ARBA" id="ARBA00023157"/>
    </source>
</evidence>
<evidence type="ECO:0000256" key="1">
    <source>
        <dbReference type="ARBA" id="ARBA00022729"/>
    </source>
</evidence>
<dbReference type="InterPro" id="IPR051487">
    <property type="entry name" value="Ser/Thr_Proteases_Immune/Dev"/>
</dbReference>
<dbReference type="PROSITE" id="PS00134">
    <property type="entry name" value="TRYPSIN_HIS"/>
    <property type="match status" value="1"/>
</dbReference>
<feature type="region of interest" description="Disordered" evidence="5">
    <location>
        <begin position="1"/>
        <end position="22"/>
    </location>
</feature>
<evidence type="ECO:0000256" key="4">
    <source>
        <dbReference type="ARBA" id="ARBA00024195"/>
    </source>
</evidence>
<evidence type="ECO:0000256" key="5">
    <source>
        <dbReference type="SAM" id="MobiDB-lite"/>
    </source>
</evidence>
<keyword evidence="9" id="KW-1185">Reference proteome</keyword>
<dbReference type="Pfam" id="PF00089">
    <property type="entry name" value="Trypsin"/>
    <property type="match status" value="1"/>
</dbReference>
<evidence type="ECO:0000313" key="9">
    <source>
        <dbReference type="Proteomes" id="UP000838878"/>
    </source>
</evidence>
<dbReference type="CDD" id="cd00190">
    <property type="entry name" value="Tryp_SPc"/>
    <property type="match status" value="1"/>
</dbReference>